<reference evidence="1 2" key="1">
    <citation type="journal article" date="2010" name="Nature">
        <title>Comparative genomics reveals mobile pathogenicity chromosomes in Fusarium.</title>
        <authorList>
            <person name="Ma L.J."/>
            <person name="van der Does H.C."/>
            <person name="Borkovich K.A."/>
            <person name="Coleman J.J."/>
            <person name="Daboussi M.J."/>
            <person name="Di Pietro A."/>
            <person name="Dufresne M."/>
            <person name="Freitag M."/>
            <person name="Grabherr M."/>
            <person name="Henrissat B."/>
            <person name="Houterman P.M."/>
            <person name="Kang S."/>
            <person name="Shim W.B."/>
            <person name="Woloshuk C."/>
            <person name="Xie X."/>
            <person name="Xu J.R."/>
            <person name="Antoniw J."/>
            <person name="Baker S.E."/>
            <person name="Bluhm B.H."/>
            <person name="Breakspear A."/>
            <person name="Brown D.W."/>
            <person name="Butchko R.A."/>
            <person name="Chapman S."/>
            <person name="Coulson R."/>
            <person name="Coutinho P.M."/>
            <person name="Danchin E.G."/>
            <person name="Diener A."/>
            <person name="Gale L.R."/>
            <person name="Gardiner D.M."/>
            <person name="Goff S."/>
            <person name="Hammond-Kosack K.E."/>
            <person name="Hilburn K."/>
            <person name="Hua-Van A."/>
            <person name="Jonkers W."/>
            <person name="Kazan K."/>
            <person name="Kodira C.D."/>
            <person name="Koehrsen M."/>
            <person name="Kumar L."/>
            <person name="Lee Y.H."/>
            <person name="Li L."/>
            <person name="Manners J.M."/>
            <person name="Miranda-Saavedra D."/>
            <person name="Mukherjee M."/>
            <person name="Park G."/>
            <person name="Park J."/>
            <person name="Park S.Y."/>
            <person name="Proctor R.H."/>
            <person name="Regev A."/>
            <person name="Ruiz-Roldan M.C."/>
            <person name="Sain D."/>
            <person name="Sakthikumar S."/>
            <person name="Sykes S."/>
            <person name="Schwartz D.C."/>
            <person name="Turgeon B.G."/>
            <person name="Wapinski I."/>
            <person name="Yoder O."/>
            <person name="Young S."/>
            <person name="Zeng Q."/>
            <person name="Zhou S."/>
            <person name="Galagan J."/>
            <person name="Cuomo C.A."/>
            <person name="Kistler H.C."/>
            <person name="Rep M."/>
        </authorList>
    </citation>
    <scope>NUCLEOTIDE SEQUENCE [LARGE SCALE GENOMIC DNA]</scope>
    <source>
        <strain evidence="2">M3125 / FGSC 7600</strain>
    </source>
</reference>
<sequence>MELEVSGAQEVMRDKTWNLAIDYIDKNSTTSTSEAVSNGVWNEILRRNFPFPKFIIAPEQRQTTRQRPDLTIFFVDNANSEWHPVFTFEGKAPYHIDKNSKIQDGIAQAAGYVPSLSWSNHEEKHKNEKSTHGMFACGKSFMILKYDIDKKTVSRVVPGKKEVTSKDLTTASSLATDAKNFDDFCKRIADSFH</sequence>
<evidence type="ECO:0000313" key="2">
    <source>
        <dbReference type="Proteomes" id="UP000009096"/>
    </source>
</evidence>
<evidence type="ECO:0008006" key="3">
    <source>
        <dbReference type="Google" id="ProtNLM"/>
    </source>
</evidence>
<dbReference type="VEuPathDB" id="FungiDB:FVEG_13035"/>
<dbReference type="HOGENOM" id="CLU_128320_0_0_1"/>
<dbReference type="OMA" id="FIIAPEQ"/>
<dbReference type="RefSeq" id="XP_018761144.1">
    <property type="nucleotide sequence ID" value="XM_018902416.1"/>
</dbReference>
<gene>
    <name evidence="1" type="ORF">FVEG_13035</name>
</gene>
<keyword evidence="2" id="KW-1185">Reference proteome</keyword>
<accession>W7MTZ8</accession>
<dbReference type="EMBL" id="CM000588">
    <property type="protein sequence ID" value="EWG54953.1"/>
    <property type="molecule type" value="Genomic_DNA"/>
</dbReference>
<protein>
    <recommendedName>
        <fullName evidence="3">Fungal-type protein kinase domain-containing protein</fullName>
    </recommendedName>
</protein>
<evidence type="ECO:0000313" key="1">
    <source>
        <dbReference type="EMBL" id="EWG54953.1"/>
    </source>
</evidence>
<proteinExistence type="predicted"/>
<dbReference type="KEGG" id="fvr:FVEG_13035"/>
<dbReference type="GeneID" id="30070424"/>
<organism evidence="1 2">
    <name type="scientific">Gibberella moniliformis (strain M3125 / FGSC 7600)</name>
    <name type="common">Maize ear and stalk rot fungus</name>
    <name type="synonym">Fusarium verticillioides</name>
    <dbReference type="NCBI Taxonomy" id="334819"/>
    <lineage>
        <taxon>Eukaryota</taxon>
        <taxon>Fungi</taxon>
        <taxon>Dikarya</taxon>
        <taxon>Ascomycota</taxon>
        <taxon>Pezizomycotina</taxon>
        <taxon>Sordariomycetes</taxon>
        <taxon>Hypocreomycetidae</taxon>
        <taxon>Hypocreales</taxon>
        <taxon>Nectriaceae</taxon>
        <taxon>Fusarium</taxon>
        <taxon>Fusarium fujikuroi species complex</taxon>
    </lineage>
</organism>
<dbReference type="Proteomes" id="UP000009096">
    <property type="component" value="Chromosome 11"/>
</dbReference>
<dbReference type="AlphaFoldDB" id="W7MTZ8"/>
<dbReference type="eggNOG" id="ENOG502RMCS">
    <property type="taxonomic scope" value="Eukaryota"/>
</dbReference>
<dbReference type="EMBL" id="DS022262">
    <property type="protein sequence ID" value="EWG54953.1"/>
    <property type="molecule type" value="Genomic_DNA"/>
</dbReference>
<dbReference type="OrthoDB" id="5064119at2759"/>
<name>W7MTZ8_GIBM7</name>